<dbReference type="SUPFAM" id="SSF53807">
    <property type="entry name" value="Helical backbone' metal receptor"/>
    <property type="match status" value="1"/>
</dbReference>
<dbReference type="Proteomes" id="UP000772618">
    <property type="component" value="Unassembled WGS sequence"/>
</dbReference>
<dbReference type="RefSeq" id="WP_254155039.1">
    <property type="nucleotide sequence ID" value="NZ_JAHESD010000046.1"/>
</dbReference>
<dbReference type="EMBL" id="JAHESD010000046">
    <property type="protein sequence ID" value="MBT1705082.1"/>
    <property type="molecule type" value="Genomic_DNA"/>
</dbReference>
<dbReference type="PROSITE" id="PS51257">
    <property type="entry name" value="PROKAR_LIPOPROTEIN"/>
    <property type="match status" value="1"/>
</dbReference>
<reference evidence="2 3" key="1">
    <citation type="submission" date="2021-05" db="EMBL/GenBank/DDBJ databases">
        <title>A Polyphasic approach of four new species of the genus Ohtaekwangia: Ohtaekwangia histidinii sp. nov., Ohtaekwangia cretensis sp. nov., Ohtaekwangia indiensis sp. nov., Ohtaekwangia reichenbachii sp. nov. from diverse environment.</title>
        <authorList>
            <person name="Octaviana S."/>
        </authorList>
    </citation>
    <scope>NUCLEOTIDE SEQUENCE [LARGE SCALE GENOMIC DNA]</scope>
    <source>
        <strain evidence="2 3">PWU20</strain>
    </source>
</reference>
<dbReference type="InterPro" id="IPR050902">
    <property type="entry name" value="ABC_Transporter_SBP"/>
</dbReference>
<feature type="domain" description="Fe/B12 periplasmic-binding" evidence="1">
    <location>
        <begin position="93"/>
        <end position="365"/>
    </location>
</feature>
<dbReference type="PANTHER" id="PTHR30535:SF34">
    <property type="entry name" value="MOLYBDATE-BINDING PROTEIN MOLA"/>
    <property type="match status" value="1"/>
</dbReference>
<keyword evidence="3" id="KW-1185">Reference proteome</keyword>
<dbReference type="PANTHER" id="PTHR30535">
    <property type="entry name" value="VITAMIN B12-BINDING PROTEIN"/>
    <property type="match status" value="1"/>
</dbReference>
<evidence type="ECO:0000259" key="1">
    <source>
        <dbReference type="PROSITE" id="PS50983"/>
    </source>
</evidence>
<dbReference type="PROSITE" id="PS50983">
    <property type="entry name" value="FE_B12_PBP"/>
    <property type="match status" value="1"/>
</dbReference>
<dbReference type="Pfam" id="PF01497">
    <property type="entry name" value="Peripla_BP_2"/>
    <property type="match status" value="1"/>
</dbReference>
<proteinExistence type="predicted"/>
<dbReference type="InterPro" id="IPR002491">
    <property type="entry name" value="ABC_transptr_periplasmic_BD"/>
</dbReference>
<protein>
    <submittedName>
        <fullName evidence="2">ABC transporter substrate-binding protein</fullName>
    </submittedName>
</protein>
<organism evidence="2 3">
    <name type="scientific">Chryseosolibacter indicus</name>
    <dbReference type="NCBI Taxonomy" id="2782351"/>
    <lineage>
        <taxon>Bacteria</taxon>
        <taxon>Pseudomonadati</taxon>
        <taxon>Bacteroidota</taxon>
        <taxon>Cytophagia</taxon>
        <taxon>Cytophagales</taxon>
        <taxon>Chryseotaleaceae</taxon>
        <taxon>Chryseosolibacter</taxon>
    </lineage>
</organism>
<gene>
    <name evidence="2" type="ORF">KK060_17445</name>
</gene>
<accession>A0ABS5VW85</accession>
<comment type="caution">
    <text evidence="2">The sequence shown here is derived from an EMBL/GenBank/DDBJ whole genome shotgun (WGS) entry which is preliminary data.</text>
</comment>
<dbReference type="Gene3D" id="3.40.50.1980">
    <property type="entry name" value="Nitrogenase molybdenum iron protein domain"/>
    <property type="match status" value="2"/>
</dbReference>
<evidence type="ECO:0000313" key="2">
    <source>
        <dbReference type="EMBL" id="MBT1705082.1"/>
    </source>
</evidence>
<sequence length="378" mass="42870">MKRIQLIFLLSAFLLGCKNKKENASPQFSQPEKIKIKYASGFKVTALKNATLAEVTYPFQGATSGYKYLLVPAGEEVPEHDAQTRIIYTPVSSIVCTSTTHIPLLDYLDESDKLVGFPTTDFISSIKMRKRIDAGKVTDLGMDKGLNMEMLVSLKPDLVMGYTMSSDYGQFKKMEELGIPVVINAEYLEKHPLGRAEWIKFMALFFNKEKQADSVFQVIEKNYLQVKSMTDTIKHKPSVLSGIVYGDAWFLPGGENYASRILKDAACDYLWGNDQSNGFLQISFEAVYEKAHQADLWIGVGNYANLKEIENADHRYSKFKAFQNKKVYTYDARKGAKGGSEFMELGYLRPDIIIKDLTKIAHPNLLTDYELYFHKKLQ</sequence>
<name>A0ABS5VW85_9BACT</name>
<dbReference type="CDD" id="cd01141">
    <property type="entry name" value="TroA_d"/>
    <property type="match status" value="1"/>
</dbReference>
<evidence type="ECO:0000313" key="3">
    <source>
        <dbReference type="Proteomes" id="UP000772618"/>
    </source>
</evidence>